<dbReference type="Proteomes" id="UP000285523">
    <property type="component" value="Unassembled WGS sequence"/>
</dbReference>
<dbReference type="EMBL" id="QYYD01000012">
    <property type="protein sequence ID" value="RJF74165.1"/>
    <property type="molecule type" value="Genomic_DNA"/>
</dbReference>
<protein>
    <submittedName>
        <fullName evidence="1">Uncharacterized protein</fullName>
    </submittedName>
</protein>
<sequence>MTNKGLNEELFGRVVDAIQRLYKEERVGLSMIDLGRMAARKYDEITAATADPVERGAMIKLIVTQLRAEIRSARAEPGTDKASA</sequence>
<gene>
    <name evidence="1" type="ORF">D4Q52_13470</name>
</gene>
<reference evidence="1 2" key="1">
    <citation type="submission" date="2018-09" db="EMBL/GenBank/DDBJ databases">
        <title>Draft genome sequence of Rhodopseudomonas palustris 2.1.18.</title>
        <authorList>
            <person name="Robertson S.L."/>
            <person name="Meyer T.E."/>
            <person name="Kyndt J.A."/>
        </authorList>
    </citation>
    <scope>NUCLEOTIDE SEQUENCE [LARGE SCALE GENOMIC DNA]</scope>
    <source>
        <strain evidence="1 2">2.1.18</strain>
    </source>
</reference>
<name>A0A418VDT3_RHOPL</name>
<dbReference type="AlphaFoldDB" id="A0A418VDT3"/>
<evidence type="ECO:0000313" key="1">
    <source>
        <dbReference type="EMBL" id="RJF74165.1"/>
    </source>
</evidence>
<organism evidence="1 2">
    <name type="scientific">Rhodopseudomonas palustris</name>
    <dbReference type="NCBI Taxonomy" id="1076"/>
    <lineage>
        <taxon>Bacteria</taxon>
        <taxon>Pseudomonadati</taxon>
        <taxon>Pseudomonadota</taxon>
        <taxon>Alphaproteobacteria</taxon>
        <taxon>Hyphomicrobiales</taxon>
        <taxon>Nitrobacteraceae</taxon>
        <taxon>Rhodopseudomonas</taxon>
    </lineage>
</organism>
<dbReference type="RefSeq" id="WP_119857076.1">
    <property type="nucleotide sequence ID" value="NZ_QYYD01000012.1"/>
</dbReference>
<evidence type="ECO:0000313" key="2">
    <source>
        <dbReference type="Proteomes" id="UP000285523"/>
    </source>
</evidence>
<dbReference type="OrthoDB" id="528805at2"/>
<proteinExistence type="predicted"/>
<comment type="caution">
    <text evidence="1">The sequence shown here is derived from an EMBL/GenBank/DDBJ whole genome shotgun (WGS) entry which is preliminary data.</text>
</comment>
<accession>A0A418VDT3</accession>